<reference evidence="5" key="1">
    <citation type="journal article" date="2023" name="Science">
        <title>Genome structures resolve the early diversification of teleost fishes.</title>
        <authorList>
            <person name="Parey E."/>
            <person name="Louis A."/>
            <person name="Montfort J."/>
            <person name="Bouchez O."/>
            <person name="Roques C."/>
            <person name="Iampietro C."/>
            <person name="Lluch J."/>
            <person name="Castinel A."/>
            <person name="Donnadieu C."/>
            <person name="Desvignes T."/>
            <person name="Floi Bucao C."/>
            <person name="Jouanno E."/>
            <person name="Wen M."/>
            <person name="Mejri S."/>
            <person name="Dirks R."/>
            <person name="Jansen H."/>
            <person name="Henkel C."/>
            <person name="Chen W.J."/>
            <person name="Zahm M."/>
            <person name="Cabau C."/>
            <person name="Klopp C."/>
            <person name="Thompson A.W."/>
            <person name="Robinson-Rechavi M."/>
            <person name="Braasch I."/>
            <person name="Lecointre G."/>
            <person name="Bobe J."/>
            <person name="Postlethwait J.H."/>
            <person name="Berthelot C."/>
            <person name="Roest Crollius H."/>
            <person name="Guiguen Y."/>
        </authorList>
    </citation>
    <scope>NUCLEOTIDE SEQUENCE</scope>
    <source>
        <strain evidence="5">WJC10195</strain>
    </source>
</reference>
<evidence type="ECO:0000259" key="4">
    <source>
        <dbReference type="PROSITE" id="PS50994"/>
    </source>
</evidence>
<dbReference type="OrthoDB" id="775972at2759"/>
<evidence type="ECO:0000256" key="2">
    <source>
        <dbReference type="ARBA" id="ARBA00012180"/>
    </source>
</evidence>
<dbReference type="Gene3D" id="3.30.70.270">
    <property type="match status" value="2"/>
</dbReference>
<sequence length="1134" mass="130113">MERLKPPSILVLDNANLAKTWKSWKEEFTLYTDLTMAEDAAETTKVKLFYYLIGESGRELLDTLASGNASARKIVSSMMKLFDEHCNPKVNETVERATELSRENSRALQGQTVEEVHALTHATKTKEQDDEKYEDIMTITEVNGDNETVNQVEQSHSQSQQLFAGMMIDKSLVNFQIDCGASCNIIPIQHLNPDTKLEHTEKVLVMYNMTKLCPVGKCKIKIRNPRNSKLYRLEFQVVDQDGRVPILGRKASEAMKLIRVQYENILAIDNIVSTELKPVINKKERDKHMTMENIKREYGDVFTGDGCLEGEYTIEINKEVPPVKLPKRRVPVAMMAPLKEELKDLERRGIIAQVEKSTDWISSMVTEKSSYLTTFSTPFGRFRWLRMPMGISPAPEIFQRKLMQALEGLPGIYIIADDVLVTGEGATQEEASKDHDEKLKCFLNRCKEQNIKLNVDKMRLRQETVPYIGHLLTAEGLRIDPGKVRAIREMPRPTDVKGVQRLVGMVNYLSKFYVHLTDDCEILRQLTHKDNIWEWTDIQEQAFQRLKDKIADTPVLQYYKQEDELTLQCDASETGLGAALTQGGKPVAFGSRALTPTERGYAQIEKECLAIVYGMQKFHQYTYGRQVTVQSDHKPLENIHKKPLLSAPKRLQRMLLRLQEYNIRIVYVPGRDMLLADTLSRAYLPESTKGDTEAEIETVNMIDYLPITDKRLHAIRSATKEDTKLQRLTEMILTGWPKNKYDIPTDIRHYHSFQDELSFQDGIVFRGERAVIPDDLRADITERVHSSHLGVEGCIRRAKECVYWQGMYDYIKTYITKCDICRAVDPKQQRETLHPHDMAGRAWAKVGTDLFTFHDKDYLITVDYYSNFWEIDYLPDTKSTTVIRKLKAHFARQGIPDVVISDNGPQYASQEFQRFSRAWEFEHRTSSPGLAQSNGKAESAVKTAKRLMLKAAAAGQDPYLAMLDHRNTPSQGLDTSPAQRLLCRRTRTLLPTKDTLLEPEITDNTQGLMHNRRRQEKYYNRTARDMDTLKIGDSVRVQPYEPHKVWRAAEVIKPVSHRSYEVKLESGGVLRRNRRHLRHNHGTVATPMTTGTVVHTPRVEVTERGQAGERRAVTTTTRSGRQVIRPHHLTDFTQ</sequence>
<gene>
    <name evidence="5" type="ORF">SKAU_G00136780</name>
</gene>
<dbReference type="Proteomes" id="UP001152622">
    <property type="component" value="Chromosome 4"/>
</dbReference>
<dbReference type="InterPro" id="IPR050951">
    <property type="entry name" value="Retrovirus_Pol_polyprotein"/>
</dbReference>
<dbReference type="GO" id="GO:0015074">
    <property type="term" value="P:DNA integration"/>
    <property type="evidence" value="ECO:0007669"/>
    <property type="project" value="InterPro"/>
</dbReference>
<dbReference type="InterPro" id="IPR001584">
    <property type="entry name" value="Integrase_cat-core"/>
</dbReference>
<dbReference type="InterPro" id="IPR043128">
    <property type="entry name" value="Rev_trsase/Diguanyl_cyclase"/>
</dbReference>
<feature type="domain" description="Integrase catalytic" evidence="4">
    <location>
        <begin position="831"/>
        <end position="950"/>
    </location>
</feature>
<dbReference type="Gene3D" id="3.30.420.10">
    <property type="entry name" value="Ribonuclease H-like superfamily/Ribonuclease H"/>
    <property type="match status" value="1"/>
</dbReference>
<dbReference type="InterPro" id="IPR043502">
    <property type="entry name" value="DNA/RNA_pol_sf"/>
</dbReference>
<organism evidence="5 6">
    <name type="scientific">Synaphobranchus kaupii</name>
    <name type="common">Kaup's arrowtooth eel</name>
    <dbReference type="NCBI Taxonomy" id="118154"/>
    <lineage>
        <taxon>Eukaryota</taxon>
        <taxon>Metazoa</taxon>
        <taxon>Chordata</taxon>
        <taxon>Craniata</taxon>
        <taxon>Vertebrata</taxon>
        <taxon>Euteleostomi</taxon>
        <taxon>Actinopterygii</taxon>
        <taxon>Neopterygii</taxon>
        <taxon>Teleostei</taxon>
        <taxon>Anguilliformes</taxon>
        <taxon>Synaphobranchidae</taxon>
        <taxon>Synaphobranchus</taxon>
    </lineage>
</organism>
<evidence type="ECO:0000313" key="6">
    <source>
        <dbReference type="Proteomes" id="UP001152622"/>
    </source>
</evidence>
<dbReference type="Pfam" id="PF00665">
    <property type="entry name" value="rve"/>
    <property type="match status" value="1"/>
</dbReference>
<comment type="caution">
    <text evidence="5">The sequence shown here is derived from an EMBL/GenBank/DDBJ whole genome shotgun (WGS) entry which is preliminary data.</text>
</comment>
<dbReference type="EC" id="3.1.26.4" evidence="2"/>
<dbReference type="GO" id="GO:0003676">
    <property type="term" value="F:nucleic acid binding"/>
    <property type="evidence" value="ECO:0007669"/>
    <property type="project" value="InterPro"/>
</dbReference>
<dbReference type="EMBL" id="JAINUF010000004">
    <property type="protein sequence ID" value="KAJ8364847.1"/>
    <property type="molecule type" value="Genomic_DNA"/>
</dbReference>
<dbReference type="CDD" id="cd09274">
    <property type="entry name" value="RNase_HI_RT_Ty3"/>
    <property type="match status" value="1"/>
</dbReference>
<comment type="similarity">
    <text evidence="1">Belongs to the beta type-B retroviral polymerase family. HERV class-II K(HML-2) pol subfamily.</text>
</comment>
<dbReference type="SUPFAM" id="SSF53098">
    <property type="entry name" value="Ribonuclease H-like"/>
    <property type="match status" value="1"/>
</dbReference>
<dbReference type="InterPro" id="IPR012337">
    <property type="entry name" value="RNaseH-like_sf"/>
</dbReference>
<dbReference type="InterPro" id="IPR036397">
    <property type="entry name" value="RNaseH_sf"/>
</dbReference>
<dbReference type="FunFam" id="3.30.420.10:FF:000063">
    <property type="entry name" value="Retrovirus-related Pol polyprotein from transposon 297-like Protein"/>
    <property type="match status" value="1"/>
</dbReference>
<dbReference type="Pfam" id="PF17919">
    <property type="entry name" value="RT_RNaseH_2"/>
    <property type="match status" value="1"/>
</dbReference>
<evidence type="ECO:0000256" key="1">
    <source>
        <dbReference type="ARBA" id="ARBA00010879"/>
    </source>
</evidence>
<dbReference type="FunFam" id="2.40.70.10:FF:000216">
    <property type="entry name" value="Uncharacterized protein"/>
    <property type="match status" value="1"/>
</dbReference>
<dbReference type="GO" id="GO:0004523">
    <property type="term" value="F:RNA-DNA hybrid ribonuclease activity"/>
    <property type="evidence" value="ECO:0007669"/>
    <property type="project" value="UniProtKB-EC"/>
</dbReference>
<dbReference type="SUPFAM" id="SSF56672">
    <property type="entry name" value="DNA/RNA polymerases"/>
    <property type="match status" value="1"/>
</dbReference>
<dbReference type="InterPro" id="IPR041577">
    <property type="entry name" value="RT_RNaseH_2"/>
</dbReference>
<evidence type="ECO:0000256" key="3">
    <source>
        <dbReference type="ARBA" id="ARBA00039658"/>
    </source>
</evidence>
<proteinExistence type="inferred from homology"/>
<dbReference type="InterPro" id="IPR041588">
    <property type="entry name" value="Integrase_H2C2"/>
</dbReference>
<dbReference type="CDD" id="cd01647">
    <property type="entry name" value="RT_LTR"/>
    <property type="match status" value="1"/>
</dbReference>
<keyword evidence="6" id="KW-1185">Reference proteome</keyword>
<dbReference type="PANTHER" id="PTHR37984:SF8">
    <property type="entry name" value="CCHC-TYPE DOMAIN-CONTAINING PROTEIN"/>
    <property type="match status" value="1"/>
</dbReference>
<dbReference type="Pfam" id="PF00078">
    <property type="entry name" value="RVT_1"/>
    <property type="match status" value="1"/>
</dbReference>
<dbReference type="PANTHER" id="PTHR37984">
    <property type="entry name" value="PROTEIN CBG26694"/>
    <property type="match status" value="1"/>
</dbReference>
<protein>
    <recommendedName>
        <fullName evidence="3">Gypsy retrotransposon integrase-like protein 1</fullName>
        <ecNumber evidence="2">3.1.26.4</ecNumber>
    </recommendedName>
</protein>
<dbReference type="PROSITE" id="PS50994">
    <property type="entry name" value="INTEGRASE"/>
    <property type="match status" value="1"/>
</dbReference>
<evidence type="ECO:0000313" key="5">
    <source>
        <dbReference type="EMBL" id="KAJ8364847.1"/>
    </source>
</evidence>
<dbReference type="FunFam" id="1.10.340.70:FF:000003">
    <property type="entry name" value="Protein CBG25708"/>
    <property type="match status" value="1"/>
</dbReference>
<dbReference type="FunFam" id="3.10.20.370:FF:000001">
    <property type="entry name" value="Retrovirus-related Pol polyprotein from transposon 17.6-like protein"/>
    <property type="match status" value="1"/>
</dbReference>
<name>A0A9Q1J1R7_SYNKA</name>
<dbReference type="Gene3D" id="1.10.340.70">
    <property type="match status" value="1"/>
</dbReference>
<dbReference type="Pfam" id="PF17921">
    <property type="entry name" value="Integrase_H2C2"/>
    <property type="match status" value="1"/>
</dbReference>
<dbReference type="CDD" id="cd05481">
    <property type="entry name" value="retropepsin_like_LTR_1"/>
    <property type="match status" value="1"/>
</dbReference>
<dbReference type="InterPro" id="IPR000477">
    <property type="entry name" value="RT_dom"/>
</dbReference>
<accession>A0A9Q1J1R7</accession>
<dbReference type="Gene3D" id="3.10.20.370">
    <property type="match status" value="1"/>
</dbReference>
<dbReference type="FunFam" id="3.30.70.270:FF:000026">
    <property type="entry name" value="Transposon Ty3-G Gag-Pol polyprotein"/>
    <property type="match status" value="1"/>
</dbReference>
<dbReference type="AlphaFoldDB" id="A0A9Q1J1R7"/>